<dbReference type="GeneID" id="65303255"/>
<feature type="transmembrane region" description="Helical" evidence="1">
    <location>
        <begin position="9"/>
        <end position="31"/>
    </location>
</feature>
<dbReference type="HOGENOM" id="CLU_1782598_0_0_2"/>
<keyword evidence="1" id="KW-0472">Membrane</keyword>
<dbReference type="AlphaFoldDB" id="E1QRI1"/>
<dbReference type="eggNOG" id="arCOG13929">
    <property type="taxonomic scope" value="Archaea"/>
</dbReference>
<dbReference type="Proteomes" id="UP000006681">
    <property type="component" value="Chromosome"/>
</dbReference>
<reference evidence="2 3" key="1">
    <citation type="journal article" date="2010" name="Stand. Genomic Sci.">
        <title>Complete genome sequence of Vulcanisaeta distributa type strain (IC-017).</title>
        <authorList>
            <person name="Mavromatis K."/>
            <person name="Sikorski J."/>
            <person name="Pabst E."/>
            <person name="Teshima H."/>
            <person name="Lapidus A."/>
            <person name="Lucas S."/>
            <person name="Nolan M."/>
            <person name="Glavina Del Rio T."/>
            <person name="Cheng J.F."/>
            <person name="Bruce D."/>
            <person name="Goodwin L."/>
            <person name="Pitluck S."/>
            <person name="Liolios K."/>
            <person name="Ivanova N."/>
            <person name="Mikhailova N."/>
            <person name="Pati A."/>
            <person name="Chen A."/>
            <person name="Palaniappan K."/>
            <person name="Land M."/>
            <person name="Hauser L."/>
            <person name="Chang Y.J."/>
            <person name="Jeffries C.D."/>
            <person name="Rohde M."/>
            <person name="Spring S."/>
            <person name="Goker M."/>
            <person name="Wirth R."/>
            <person name="Woyke T."/>
            <person name="Bristow J."/>
            <person name="Eisen J.A."/>
            <person name="Markowitz V."/>
            <person name="Hugenholtz P."/>
            <person name="Klenk H.P."/>
            <person name="Kyrpides N.C."/>
        </authorList>
    </citation>
    <scope>NUCLEOTIDE SEQUENCE [LARGE SCALE GENOMIC DNA]</scope>
    <source>
        <strain evidence="3">DSM 14429 / JCM 11212 / NBRC 100878 / IC-017</strain>
    </source>
</reference>
<dbReference type="OrthoDB" id="28830at2157"/>
<evidence type="ECO:0000313" key="2">
    <source>
        <dbReference type="EMBL" id="ADN51795.1"/>
    </source>
</evidence>
<dbReference type="EMBL" id="CP002100">
    <property type="protein sequence ID" value="ADN51795.1"/>
    <property type="molecule type" value="Genomic_DNA"/>
</dbReference>
<gene>
    <name evidence="2" type="ordered locus">Vdis_2429</name>
</gene>
<keyword evidence="1" id="KW-1133">Transmembrane helix</keyword>
<proteinExistence type="predicted"/>
<sequence length="145" mass="16207">MNEEIQESVVFANLVFVVMTAIYSLAFQLILLFNDSLTTIGLSIAAWLILAYALVARRGPWALLYAKVHRALTGVNVLGITRIERLLLMPYVINYAIAILLTAFTGYSILSLALRIIVTMPMFIMIGEFAVLPRVVMSNHAKMSW</sequence>
<keyword evidence="3" id="KW-1185">Reference proteome</keyword>
<dbReference type="RefSeq" id="WP_013337520.1">
    <property type="nucleotide sequence ID" value="NC_014537.1"/>
</dbReference>
<feature type="transmembrane region" description="Helical" evidence="1">
    <location>
        <begin position="116"/>
        <end position="136"/>
    </location>
</feature>
<organism evidence="2 3">
    <name type="scientific">Vulcanisaeta distributa (strain DSM 14429 / JCM 11212 / NBRC 100878 / IC-017)</name>
    <dbReference type="NCBI Taxonomy" id="572478"/>
    <lineage>
        <taxon>Archaea</taxon>
        <taxon>Thermoproteota</taxon>
        <taxon>Thermoprotei</taxon>
        <taxon>Thermoproteales</taxon>
        <taxon>Thermoproteaceae</taxon>
        <taxon>Vulcanisaeta</taxon>
    </lineage>
</organism>
<evidence type="ECO:0000313" key="3">
    <source>
        <dbReference type="Proteomes" id="UP000006681"/>
    </source>
</evidence>
<keyword evidence="1" id="KW-0812">Transmembrane</keyword>
<feature type="transmembrane region" description="Helical" evidence="1">
    <location>
        <begin position="92"/>
        <end position="110"/>
    </location>
</feature>
<evidence type="ECO:0000256" key="1">
    <source>
        <dbReference type="SAM" id="Phobius"/>
    </source>
</evidence>
<accession>E1QRI1</accession>
<reference evidence="3" key="2">
    <citation type="journal article" date="2010" name="Stand. Genomic Sci.">
        <title>Complete genome sequence of Vulcanisaeta distributa type strain (IC-017T).</title>
        <authorList>
            <person name="Mavromatis K."/>
            <person name="Sikorski J."/>
            <person name="Pabst E."/>
            <person name="Teshima H."/>
            <person name="Lapidus A."/>
            <person name="Lucas S."/>
            <person name="Nolan M."/>
            <person name="Glavina Del Rio T."/>
            <person name="Cheng J."/>
            <person name="Bruce D."/>
            <person name="Goodwin L."/>
            <person name="Pitluck S."/>
            <person name="Liolios K."/>
            <person name="Ivanova N."/>
            <person name="Mikhailova N."/>
            <person name="Pati A."/>
            <person name="Chen A."/>
            <person name="Palaniappan K."/>
            <person name="Land M."/>
            <person name="Hauser L."/>
            <person name="Chang Y."/>
            <person name="Jeffries C."/>
            <person name="Rohde M."/>
            <person name="Spring S."/>
            <person name="Goker M."/>
            <person name="Wirth R."/>
            <person name="Woyke T."/>
            <person name="Bristow J."/>
            <person name="Eisen J."/>
            <person name="Markowitz V."/>
            <person name="Hugenholtz P."/>
            <person name="Klenk H."/>
            <person name="Kyrpides N."/>
        </authorList>
    </citation>
    <scope>NUCLEOTIDE SEQUENCE [LARGE SCALE GENOMIC DNA]</scope>
    <source>
        <strain evidence="3">DSM 14429 / JCM 11212 / NBRC 100878 / IC-017</strain>
    </source>
</reference>
<feature type="transmembrane region" description="Helical" evidence="1">
    <location>
        <begin position="37"/>
        <end position="55"/>
    </location>
</feature>
<protein>
    <submittedName>
        <fullName evidence="2">Uncharacterized protein</fullName>
    </submittedName>
</protein>
<name>E1QRI1_VULDI</name>
<dbReference type="KEGG" id="vdi:Vdis_2429"/>